<dbReference type="RefSeq" id="WP_094603525.1">
    <property type="nucleotide sequence ID" value="NZ_CP155573.1"/>
</dbReference>
<dbReference type="GO" id="GO:0004715">
    <property type="term" value="F:non-membrane spanning protein tyrosine kinase activity"/>
    <property type="evidence" value="ECO:0007669"/>
    <property type="project" value="UniProtKB-EC"/>
</dbReference>
<dbReference type="EC" id="2.7.10.2" evidence="2"/>
<evidence type="ECO:0000256" key="6">
    <source>
        <dbReference type="ARBA" id="ARBA00022840"/>
    </source>
</evidence>
<keyword evidence="4" id="KW-0547">Nucleotide-binding</keyword>
<gene>
    <name evidence="10" type="primary">yveL</name>
    <name evidence="10" type="ORF">SPSIL_010350</name>
</gene>
<comment type="similarity">
    <text evidence="1">Belongs to the CpsD/CapB family.</text>
</comment>
<dbReference type="EMBL" id="CP155573">
    <property type="protein sequence ID" value="XFO64926.1"/>
    <property type="molecule type" value="Genomic_DNA"/>
</dbReference>
<dbReference type="Pfam" id="PF13614">
    <property type="entry name" value="AAA_31"/>
    <property type="match status" value="1"/>
</dbReference>
<dbReference type="NCBIfam" id="TIGR01007">
    <property type="entry name" value="eps_fam"/>
    <property type="match status" value="1"/>
</dbReference>
<dbReference type="SUPFAM" id="SSF52540">
    <property type="entry name" value="P-loop containing nucleoside triphosphate hydrolases"/>
    <property type="match status" value="1"/>
</dbReference>
<sequence>MMGNRALIVNHSPKSIWAEAFRTLRTKIIYSKSGMVKSILFTSASAGEGKSITVANTAVVLAQTNKKVIVVDCDLRKPVQYKIFKKKKTSRGLTNFLTGECEIADIVQDTDIPNLRLVTSGPLLVNPSELLDSDKFKEAISSLKEQADYIIIDSPPVLAVTDSCILGSKMDGIILVVGVEKVQPEMALRAKEHLEAVDGNILGIIINRSDTFVEQNAYFHYCGNVGNVAN</sequence>
<proteinExistence type="inferred from homology"/>
<evidence type="ECO:0000256" key="1">
    <source>
        <dbReference type="ARBA" id="ARBA00007316"/>
    </source>
</evidence>
<evidence type="ECO:0000256" key="3">
    <source>
        <dbReference type="ARBA" id="ARBA00022679"/>
    </source>
</evidence>
<keyword evidence="3 10" id="KW-0808">Transferase</keyword>
<dbReference type="InterPro" id="IPR050445">
    <property type="entry name" value="Bact_polysacc_biosynth/exp"/>
</dbReference>
<evidence type="ECO:0000256" key="7">
    <source>
        <dbReference type="ARBA" id="ARBA00023137"/>
    </source>
</evidence>
<keyword evidence="11" id="KW-1185">Reference proteome</keyword>
<evidence type="ECO:0000256" key="4">
    <source>
        <dbReference type="ARBA" id="ARBA00022741"/>
    </source>
</evidence>
<evidence type="ECO:0000256" key="8">
    <source>
        <dbReference type="ARBA" id="ARBA00051245"/>
    </source>
</evidence>
<keyword evidence="6" id="KW-0067">ATP-binding</keyword>
<protein>
    <recommendedName>
        <fullName evidence="2">non-specific protein-tyrosine kinase</fullName>
        <ecNumber evidence="2">2.7.10.2</ecNumber>
    </recommendedName>
</protein>
<evidence type="ECO:0000313" key="10">
    <source>
        <dbReference type="EMBL" id="XFO64926.1"/>
    </source>
</evidence>
<evidence type="ECO:0000259" key="9">
    <source>
        <dbReference type="Pfam" id="PF13614"/>
    </source>
</evidence>
<evidence type="ECO:0000256" key="2">
    <source>
        <dbReference type="ARBA" id="ARBA00011903"/>
    </source>
</evidence>
<accession>A0ABZ3IGW6</accession>
<name>A0ABZ3IGW6_9FIRM</name>
<dbReference type="InterPro" id="IPR025669">
    <property type="entry name" value="AAA_dom"/>
</dbReference>
<keyword evidence="5 10" id="KW-0418">Kinase</keyword>
<dbReference type="PANTHER" id="PTHR32309">
    <property type="entry name" value="TYROSINE-PROTEIN KINASE"/>
    <property type="match status" value="1"/>
</dbReference>
<dbReference type="Gene3D" id="3.40.50.300">
    <property type="entry name" value="P-loop containing nucleotide triphosphate hydrolases"/>
    <property type="match status" value="1"/>
</dbReference>
<dbReference type="Proteomes" id="UP000216752">
    <property type="component" value="Chromosome"/>
</dbReference>
<dbReference type="InterPro" id="IPR005702">
    <property type="entry name" value="Wzc-like_C"/>
</dbReference>
<feature type="domain" description="AAA" evidence="9">
    <location>
        <begin position="37"/>
        <end position="178"/>
    </location>
</feature>
<organism evidence="10 11">
    <name type="scientific">Sporomusa silvacetica DSM 10669</name>
    <dbReference type="NCBI Taxonomy" id="1123289"/>
    <lineage>
        <taxon>Bacteria</taxon>
        <taxon>Bacillati</taxon>
        <taxon>Bacillota</taxon>
        <taxon>Negativicutes</taxon>
        <taxon>Selenomonadales</taxon>
        <taxon>Sporomusaceae</taxon>
        <taxon>Sporomusa</taxon>
    </lineage>
</organism>
<keyword evidence="7" id="KW-0829">Tyrosine-protein kinase</keyword>
<reference evidence="10" key="1">
    <citation type="submission" date="2024-05" db="EMBL/GenBank/DDBJ databases">
        <title>Isolation and characterization of Sporomusa carbonis sp. nov., a carboxydotrophic hydrogenogen in the genus of Sporomusa isolated from a charcoal burning pile.</title>
        <authorList>
            <person name="Boeer T."/>
            <person name="Rosenbaum F."/>
            <person name="Eysell L."/>
            <person name="Mueller V."/>
            <person name="Daniel R."/>
            <person name="Poehlein A."/>
        </authorList>
    </citation>
    <scope>NUCLEOTIDE SEQUENCE [LARGE SCALE GENOMIC DNA]</scope>
    <source>
        <strain evidence="10">DSM 10669</strain>
    </source>
</reference>
<dbReference type="PANTHER" id="PTHR32309:SF13">
    <property type="entry name" value="FERRIC ENTEROBACTIN TRANSPORT PROTEIN FEPE"/>
    <property type="match status" value="1"/>
</dbReference>
<evidence type="ECO:0000256" key="5">
    <source>
        <dbReference type="ARBA" id="ARBA00022777"/>
    </source>
</evidence>
<evidence type="ECO:0000313" key="11">
    <source>
        <dbReference type="Proteomes" id="UP000216752"/>
    </source>
</evidence>
<dbReference type="CDD" id="cd05387">
    <property type="entry name" value="BY-kinase"/>
    <property type="match status" value="1"/>
</dbReference>
<dbReference type="InterPro" id="IPR027417">
    <property type="entry name" value="P-loop_NTPase"/>
</dbReference>
<comment type="catalytic activity">
    <reaction evidence="8">
        <text>L-tyrosyl-[protein] + ATP = O-phospho-L-tyrosyl-[protein] + ADP + H(+)</text>
        <dbReference type="Rhea" id="RHEA:10596"/>
        <dbReference type="Rhea" id="RHEA-COMP:10136"/>
        <dbReference type="Rhea" id="RHEA-COMP:20101"/>
        <dbReference type="ChEBI" id="CHEBI:15378"/>
        <dbReference type="ChEBI" id="CHEBI:30616"/>
        <dbReference type="ChEBI" id="CHEBI:46858"/>
        <dbReference type="ChEBI" id="CHEBI:61978"/>
        <dbReference type="ChEBI" id="CHEBI:456216"/>
        <dbReference type="EC" id="2.7.10.2"/>
    </reaction>
</comment>